<dbReference type="Pfam" id="PF25330">
    <property type="entry name" value="C2_nem"/>
    <property type="match status" value="1"/>
</dbReference>
<dbReference type="PANTHER" id="PTHR38626">
    <property type="entry name" value="SKN-1 DEPENDENT ZYGOTIC TRANSCRIPT-RELATED"/>
    <property type="match status" value="1"/>
</dbReference>
<name>A0A183EK62_9BILA</name>
<gene>
    <name evidence="3" type="ORF">GPUH_LOCUS21350</name>
</gene>
<reference evidence="3 4" key="2">
    <citation type="submission" date="2018-11" db="EMBL/GenBank/DDBJ databases">
        <authorList>
            <consortium name="Pathogen Informatics"/>
        </authorList>
    </citation>
    <scope>NUCLEOTIDE SEQUENCE [LARGE SCALE GENOMIC DNA]</scope>
</reference>
<dbReference type="Proteomes" id="UP000271098">
    <property type="component" value="Unassembled WGS sequence"/>
</dbReference>
<feature type="chain" id="PRO_5043139216" evidence="1">
    <location>
        <begin position="19"/>
        <end position="94"/>
    </location>
</feature>
<evidence type="ECO:0000313" key="4">
    <source>
        <dbReference type="Proteomes" id="UP000271098"/>
    </source>
</evidence>
<dbReference type="EMBL" id="UYRT01092398">
    <property type="protein sequence ID" value="VDN38061.1"/>
    <property type="molecule type" value="Genomic_DNA"/>
</dbReference>
<dbReference type="OrthoDB" id="5862752at2759"/>
<dbReference type="WBParaSite" id="GPUH_0002137901-mRNA-1">
    <property type="protein sequence ID" value="GPUH_0002137901-mRNA-1"/>
    <property type="gene ID" value="GPUH_0002137901"/>
</dbReference>
<evidence type="ECO:0000313" key="3">
    <source>
        <dbReference type="EMBL" id="VDN38061.1"/>
    </source>
</evidence>
<evidence type="ECO:0000256" key="1">
    <source>
        <dbReference type="SAM" id="SignalP"/>
    </source>
</evidence>
<evidence type="ECO:0000313" key="5">
    <source>
        <dbReference type="WBParaSite" id="GPUH_0002137901-mRNA-1"/>
    </source>
</evidence>
<keyword evidence="1" id="KW-0732">Signal</keyword>
<feature type="domain" description="C2" evidence="2">
    <location>
        <begin position="26"/>
        <end position="77"/>
    </location>
</feature>
<protein>
    <submittedName>
        <fullName evidence="5">Secreted protein</fullName>
    </submittedName>
</protein>
<evidence type="ECO:0000259" key="2">
    <source>
        <dbReference type="Pfam" id="PF25330"/>
    </source>
</evidence>
<dbReference type="AlphaFoldDB" id="A0A183EK62"/>
<accession>A0A183EK62</accession>
<dbReference type="InterPro" id="IPR057569">
    <property type="entry name" value="C2_nem"/>
</dbReference>
<keyword evidence="4" id="KW-1185">Reference proteome</keyword>
<dbReference type="InterPro" id="IPR040426">
    <property type="entry name" value="C05B5.4-like"/>
</dbReference>
<organism evidence="5">
    <name type="scientific">Gongylonema pulchrum</name>
    <dbReference type="NCBI Taxonomy" id="637853"/>
    <lineage>
        <taxon>Eukaryota</taxon>
        <taxon>Metazoa</taxon>
        <taxon>Ecdysozoa</taxon>
        <taxon>Nematoda</taxon>
        <taxon>Chromadorea</taxon>
        <taxon>Rhabditida</taxon>
        <taxon>Spirurina</taxon>
        <taxon>Spiruromorpha</taxon>
        <taxon>Spiruroidea</taxon>
        <taxon>Gongylonematidae</taxon>
        <taxon>Gongylonema</taxon>
    </lineage>
</organism>
<reference evidence="5" key="1">
    <citation type="submission" date="2016-06" db="UniProtKB">
        <authorList>
            <consortium name="WormBaseParasite"/>
        </authorList>
    </citation>
    <scope>IDENTIFICATION</scope>
</reference>
<sequence>MEILSVASITILPVICTALDSSSPIFWLTSELRNIEWRKGCLTTAGCAQPRFQLVLLNGVTNEKLSKSWLITPQLMQVILEFHISAKLVLLTLH</sequence>
<feature type="signal peptide" evidence="1">
    <location>
        <begin position="1"/>
        <end position="18"/>
    </location>
</feature>
<proteinExistence type="predicted"/>
<dbReference type="PANTHER" id="PTHR38626:SF4">
    <property type="entry name" value="SKN-1 DEPENDENT ZYGOTIC TRANSCRIPT"/>
    <property type="match status" value="1"/>
</dbReference>